<evidence type="ECO:0000313" key="1">
    <source>
        <dbReference type="EMBL" id="ELR09505.1"/>
    </source>
</evidence>
<dbReference type="AlphaFoldDB" id="L8G8E3"/>
<protein>
    <submittedName>
        <fullName evidence="1">Uncharacterized protein</fullName>
    </submittedName>
</protein>
<evidence type="ECO:0000313" key="2">
    <source>
        <dbReference type="Proteomes" id="UP000011064"/>
    </source>
</evidence>
<gene>
    <name evidence="1" type="ORF">GMDG_00687</name>
</gene>
<dbReference type="InParanoid" id="L8G8E3"/>
<dbReference type="EMBL" id="GL573175">
    <property type="protein sequence ID" value="ELR09505.1"/>
    <property type="molecule type" value="Genomic_DNA"/>
</dbReference>
<dbReference type="VEuPathDB" id="FungiDB:GMDG_00687"/>
<dbReference type="HOGENOM" id="CLU_165647_0_0_1"/>
<name>L8G8E3_PSED2</name>
<accession>L8G8E3</accession>
<proteinExistence type="predicted"/>
<keyword evidence="2" id="KW-1185">Reference proteome</keyword>
<sequence>MTLSRFRATQDARITSTMLYLATQGLQLHFPPIYVKQTSHPAFCENCWGRISYTINIEAEHSNIVLRAFSQCLSHHAPSSGIMFATRHSRAWSYRPMFPPSDPTQ</sequence>
<reference evidence="2" key="1">
    <citation type="submission" date="2010-09" db="EMBL/GenBank/DDBJ databases">
        <title>The genome sequence of Geomyces destructans 20631-21.</title>
        <authorList>
            <consortium name="The Broad Institute Genome Sequencing Platform"/>
            <person name="Cuomo C.A."/>
            <person name="Blehert D.S."/>
            <person name="Lorch J.M."/>
            <person name="Young S.K."/>
            <person name="Zeng Q."/>
            <person name="Gargeya S."/>
            <person name="Fitzgerald M."/>
            <person name="Haas B."/>
            <person name="Abouelleil A."/>
            <person name="Alvarado L."/>
            <person name="Arachchi H.M."/>
            <person name="Berlin A."/>
            <person name="Brown A."/>
            <person name="Chapman S.B."/>
            <person name="Chen Z."/>
            <person name="Dunbar C."/>
            <person name="Freedman E."/>
            <person name="Gearin G."/>
            <person name="Gellesch M."/>
            <person name="Goldberg J."/>
            <person name="Griggs A."/>
            <person name="Gujja S."/>
            <person name="Heiman D."/>
            <person name="Howarth C."/>
            <person name="Larson L."/>
            <person name="Lui A."/>
            <person name="MacDonald P.J.P."/>
            <person name="Montmayeur A."/>
            <person name="Murphy C."/>
            <person name="Neiman D."/>
            <person name="Pearson M."/>
            <person name="Priest M."/>
            <person name="Roberts A."/>
            <person name="Saif S."/>
            <person name="Shea T."/>
            <person name="Shenoy N."/>
            <person name="Sisk P."/>
            <person name="Stolte C."/>
            <person name="Sykes S."/>
            <person name="Wortman J."/>
            <person name="Nusbaum C."/>
            <person name="Birren B."/>
        </authorList>
    </citation>
    <scope>NUCLEOTIDE SEQUENCE [LARGE SCALE GENOMIC DNA]</scope>
    <source>
        <strain evidence="2">ATCC MYA-4855 / 20631-21</strain>
    </source>
</reference>
<organism evidence="1 2">
    <name type="scientific">Pseudogymnoascus destructans (strain ATCC MYA-4855 / 20631-21)</name>
    <name type="common">Bat white-nose syndrome fungus</name>
    <name type="synonym">Geomyces destructans</name>
    <dbReference type="NCBI Taxonomy" id="658429"/>
    <lineage>
        <taxon>Eukaryota</taxon>
        <taxon>Fungi</taxon>
        <taxon>Dikarya</taxon>
        <taxon>Ascomycota</taxon>
        <taxon>Pezizomycotina</taxon>
        <taxon>Leotiomycetes</taxon>
        <taxon>Thelebolales</taxon>
        <taxon>Thelebolaceae</taxon>
        <taxon>Pseudogymnoascus</taxon>
    </lineage>
</organism>
<dbReference type="Proteomes" id="UP000011064">
    <property type="component" value="Unassembled WGS sequence"/>
</dbReference>